<evidence type="ECO:0000313" key="1">
    <source>
        <dbReference type="EMBL" id="BAT58047.1"/>
    </source>
</evidence>
<dbReference type="Pfam" id="PF12244">
    <property type="entry name" value="DUF3606"/>
    <property type="match status" value="1"/>
</dbReference>
<evidence type="ECO:0000313" key="2">
    <source>
        <dbReference type="Proteomes" id="UP000236884"/>
    </source>
</evidence>
<dbReference type="RefSeq" id="WP_096351378.1">
    <property type="nucleotide sequence ID" value="NZ_AP014946.1"/>
</dbReference>
<reference evidence="1 2" key="1">
    <citation type="submission" date="2015-08" db="EMBL/GenBank/DDBJ databases">
        <title>Investigation of the bacterial diversity of lava forest soil.</title>
        <authorList>
            <person name="Lee J.S."/>
        </authorList>
    </citation>
    <scope>NUCLEOTIDE SEQUENCE [LARGE SCALE GENOMIC DNA]</scope>
    <source>
        <strain evidence="1 2">GJW-30</strain>
    </source>
</reference>
<accession>A0A0S3PQ58</accession>
<dbReference type="KEGG" id="vgo:GJW-30_1_00561"/>
<evidence type="ECO:0008006" key="3">
    <source>
        <dbReference type="Google" id="ProtNLM"/>
    </source>
</evidence>
<name>A0A0S3PQ58_9BRAD</name>
<keyword evidence="2" id="KW-1185">Reference proteome</keyword>
<dbReference type="EMBL" id="AP014946">
    <property type="protein sequence ID" value="BAT58047.1"/>
    <property type="molecule type" value="Genomic_DNA"/>
</dbReference>
<protein>
    <recommendedName>
        <fullName evidence="3">DUF3606 domain-containing protein</fullName>
    </recommendedName>
</protein>
<dbReference type="AlphaFoldDB" id="A0A0S3PQ58"/>
<gene>
    <name evidence="1" type="ORF">GJW-30_1_00561</name>
</gene>
<organism evidence="1 2">
    <name type="scientific">Variibacter gotjawalensis</name>
    <dbReference type="NCBI Taxonomy" id="1333996"/>
    <lineage>
        <taxon>Bacteria</taxon>
        <taxon>Pseudomonadati</taxon>
        <taxon>Pseudomonadota</taxon>
        <taxon>Alphaproteobacteria</taxon>
        <taxon>Hyphomicrobiales</taxon>
        <taxon>Nitrobacteraceae</taxon>
        <taxon>Variibacter</taxon>
    </lineage>
</organism>
<dbReference type="Proteomes" id="UP000236884">
    <property type="component" value="Chromosome"/>
</dbReference>
<dbReference type="InterPro" id="IPR022037">
    <property type="entry name" value="DUF3606"/>
</dbReference>
<proteinExistence type="predicted"/>
<dbReference type="OrthoDB" id="8238029at2"/>
<sequence>MADRTANRDKPIRTRINVNEEQEMKHWTEALAITPKQLKSAVALVGPESNDVKRYLRDTHQ</sequence>